<feature type="signal peptide" evidence="10">
    <location>
        <begin position="1"/>
        <end position="20"/>
    </location>
</feature>
<keyword evidence="8" id="KW-0408">Iron</keyword>
<evidence type="ECO:0000256" key="6">
    <source>
        <dbReference type="ARBA" id="ARBA00022723"/>
    </source>
</evidence>
<evidence type="ECO:0000256" key="9">
    <source>
        <dbReference type="SAM" id="MobiDB-lite"/>
    </source>
</evidence>
<dbReference type="GO" id="GO:0030077">
    <property type="term" value="C:plasma membrane light-harvesting complex"/>
    <property type="evidence" value="ECO:0007669"/>
    <property type="project" value="InterPro"/>
</dbReference>
<protein>
    <recommendedName>
        <fullName evidence="2">Photosynthetic reaction center cytochrome c subunit</fullName>
    </recommendedName>
</protein>
<sequence precursor="true">MRGLVPFAAGVVLCGAIVTAAGQAPTQPPAATPADDAAPEWLPKELKNLKVLPKDIEPKQLLVVMRGFTQAMGVRCVYCHVAGPDPSDMSSYNFESDRKEHKETTRAMLKYTEAVNEAFPKGVGEEPKAGELRVTCYTCHQGQREPPTKKPDGPPRTGAPAAAPQGQPPRPPGL</sequence>
<evidence type="ECO:0000256" key="10">
    <source>
        <dbReference type="SAM" id="SignalP"/>
    </source>
</evidence>
<dbReference type="GO" id="GO:0005506">
    <property type="term" value="F:iron ion binding"/>
    <property type="evidence" value="ECO:0007669"/>
    <property type="project" value="InterPro"/>
</dbReference>
<feature type="compositionally biased region" description="Low complexity" evidence="9">
    <location>
        <begin position="155"/>
        <end position="165"/>
    </location>
</feature>
<dbReference type="InterPro" id="IPR003158">
    <property type="entry name" value="Photosyn_RC_cyt_c-su"/>
</dbReference>
<gene>
    <name evidence="11" type="ORF">LuPra_03232</name>
</gene>
<proteinExistence type="predicted"/>
<evidence type="ECO:0000313" key="11">
    <source>
        <dbReference type="EMBL" id="AMY10005.1"/>
    </source>
</evidence>
<evidence type="ECO:0000256" key="7">
    <source>
        <dbReference type="ARBA" id="ARBA00022982"/>
    </source>
</evidence>
<keyword evidence="7" id="KW-0249">Electron transport</keyword>
<evidence type="ECO:0000256" key="2">
    <source>
        <dbReference type="ARBA" id="ARBA00015978"/>
    </source>
</evidence>
<dbReference type="Pfam" id="PF02276">
    <property type="entry name" value="CytoC_RC"/>
    <property type="match status" value="1"/>
</dbReference>
<dbReference type="SUPFAM" id="SSF48695">
    <property type="entry name" value="Multiheme cytochromes"/>
    <property type="match status" value="1"/>
</dbReference>
<dbReference type="GO" id="GO:0020037">
    <property type="term" value="F:heme binding"/>
    <property type="evidence" value="ECO:0007669"/>
    <property type="project" value="InterPro"/>
</dbReference>
<keyword evidence="10" id="KW-0732">Signal</keyword>
<feature type="chain" id="PRO_5007511695" description="Photosynthetic reaction center cytochrome c subunit" evidence="10">
    <location>
        <begin position="21"/>
        <end position="174"/>
    </location>
</feature>
<dbReference type="AlphaFoldDB" id="A0A143PN24"/>
<dbReference type="Gene3D" id="1.10.468.10">
    <property type="entry name" value="Photosynthetic Reaction Center, subunit C, domain 2"/>
    <property type="match status" value="1"/>
</dbReference>
<organism evidence="11 12">
    <name type="scientific">Luteitalea pratensis</name>
    <dbReference type="NCBI Taxonomy" id="1855912"/>
    <lineage>
        <taxon>Bacteria</taxon>
        <taxon>Pseudomonadati</taxon>
        <taxon>Acidobacteriota</taxon>
        <taxon>Vicinamibacteria</taxon>
        <taxon>Vicinamibacterales</taxon>
        <taxon>Vicinamibacteraceae</taxon>
        <taxon>Luteitalea</taxon>
    </lineage>
</organism>
<evidence type="ECO:0000256" key="1">
    <source>
        <dbReference type="ARBA" id="ARBA00003196"/>
    </source>
</evidence>
<evidence type="ECO:0000256" key="4">
    <source>
        <dbReference type="ARBA" id="ARBA00022531"/>
    </source>
</evidence>
<evidence type="ECO:0000313" key="12">
    <source>
        <dbReference type="Proteomes" id="UP000076079"/>
    </source>
</evidence>
<keyword evidence="5" id="KW-0349">Heme</keyword>
<dbReference type="GO" id="GO:0009055">
    <property type="term" value="F:electron transfer activity"/>
    <property type="evidence" value="ECO:0007669"/>
    <property type="project" value="InterPro"/>
</dbReference>
<accession>A0A143PN24</accession>
<feature type="region of interest" description="Disordered" evidence="9">
    <location>
        <begin position="139"/>
        <end position="174"/>
    </location>
</feature>
<dbReference type="InterPro" id="IPR023119">
    <property type="entry name" value="Multihaem_cyt_PRC_cyt_su-like"/>
</dbReference>
<dbReference type="NCBIfam" id="NF033196">
    <property type="entry name" value="c_type_nonphoto"/>
    <property type="match status" value="1"/>
</dbReference>
<dbReference type="OrthoDB" id="120446at2"/>
<reference evidence="12" key="2">
    <citation type="submission" date="2016-04" db="EMBL/GenBank/DDBJ databases">
        <title>First Complete Genome Sequence of a Subdivision 6 Acidobacterium.</title>
        <authorList>
            <person name="Huang S."/>
            <person name="Vieira S."/>
            <person name="Bunk B."/>
            <person name="Riedel T."/>
            <person name="Sproeer C."/>
            <person name="Overmann J."/>
        </authorList>
    </citation>
    <scope>NUCLEOTIDE SEQUENCE [LARGE SCALE GENOMIC DNA]</scope>
    <source>
        <strain evidence="12">DSM 100886 HEG_-6_39</strain>
    </source>
</reference>
<keyword evidence="4" id="KW-0602">Photosynthesis</keyword>
<dbReference type="GO" id="GO:0019684">
    <property type="term" value="P:photosynthesis, light reaction"/>
    <property type="evidence" value="ECO:0007669"/>
    <property type="project" value="InterPro"/>
</dbReference>
<evidence type="ECO:0000256" key="3">
    <source>
        <dbReference type="ARBA" id="ARBA00022448"/>
    </source>
</evidence>
<evidence type="ECO:0000256" key="8">
    <source>
        <dbReference type="ARBA" id="ARBA00023004"/>
    </source>
</evidence>
<dbReference type="InterPro" id="IPR036280">
    <property type="entry name" value="Multihaem_cyt_sf"/>
</dbReference>
<keyword evidence="6" id="KW-0479">Metal-binding</keyword>
<dbReference type="KEGG" id="abac:LuPra_03232"/>
<keyword evidence="12" id="KW-1185">Reference proteome</keyword>
<dbReference type="EMBL" id="CP015136">
    <property type="protein sequence ID" value="AMY10005.1"/>
    <property type="molecule type" value="Genomic_DNA"/>
</dbReference>
<evidence type="ECO:0000256" key="5">
    <source>
        <dbReference type="ARBA" id="ARBA00022617"/>
    </source>
</evidence>
<feature type="compositionally biased region" description="Basic and acidic residues" evidence="9">
    <location>
        <begin position="142"/>
        <end position="153"/>
    </location>
</feature>
<dbReference type="STRING" id="1855912.LuPra_03232"/>
<reference evidence="11 12" key="1">
    <citation type="journal article" date="2016" name="Genome Announc.">
        <title>First Complete Genome Sequence of a Subdivision 6 Acidobacterium Strain.</title>
        <authorList>
            <person name="Huang S."/>
            <person name="Vieira S."/>
            <person name="Bunk B."/>
            <person name="Riedel T."/>
            <person name="Sproer C."/>
            <person name="Overmann J."/>
        </authorList>
    </citation>
    <scope>NUCLEOTIDE SEQUENCE [LARGE SCALE GENOMIC DNA]</scope>
    <source>
        <strain evidence="12">DSM 100886 HEG_-6_39</strain>
    </source>
</reference>
<keyword evidence="3" id="KW-0813">Transport</keyword>
<comment type="function">
    <text evidence="1">The reaction center of purple bacteria contains a tightly bound cytochrome molecule which re-reduces the photo oxidized primary electron donor.</text>
</comment>
<name>A0A143PN24_LUTPR</name>
<dbReference type="Proteomes" id="UP000076079">
    <property type="component" value="Chromosome"/>
</dbReference>